<keyword evidence="5" id="KW-0676">Redox-active center</keyword>
<feature type="compositionally biased region" description="Low complexity" evidence="6">
    <location>
        <begin position="13"/>
        <end position="25"/>
    </location>
</feature>
<feature type="region of interest" description="Disordered" evidence="6">
    <location>
        <begin position="1"/>
        <end position="29"/>
    </location>
</feature>
<gene>
    <name evidence="9" type="ORF">SAMN04489732_111219</name>
</gene>
<evidence type="ECO:0000256" key="5">
    <source>
        <dbReference type="ARBA" id="ARBA00023284"/>
    </source>
</evidence>
<dbReference type="Proteomes" id="UP000198582">
    <property type="component" value="Unassembled WGS sequence"/>
</dbReference>
<organism evidence="9 10">
    <name type="scientific">Amycolatopsis saalfeldensis</name>
    <dbReference type="NCBI Taxonomy" id="394193"/>
    <lineage>
        <taxon>Bacteria</taxon>
        <taxon>Bacillati</taxon>
        <taxon>Actinomycetota</taxon>
        <taxon>Actinomycetes</taxon>
        <taxon>Pseudonocardiales</taxon>
        <taxon>Pseudonocardiaceae</taxon>
        <taxon>Amycolatopsis</taxon>
    </lineage>
</organism>
<keyword evidence="9" id="KW-0413">Isomerase</keyword>
<dbReference type="RefSeq" id="WP_091620398.1">
    <property type="nucleotide sequence ID" value="NZ_FOEF01000011.1"/>
</dbReference>
<dbReference type="CDD" id="cd02972">
    <property type="entry name" value="DsbA_family"/>
    <property type="match status" value="1"/>
</dbReference>
<dbReference type="InterPro" id="IPR036249">
    <property type="entry name" value="Thioredoxin-like_sf"/>
</dbReference>
<dbReference type="AlphaFoldDB" id="A0A1H8Y6A2"/>
<evidence type="ECO:0000256" key="3">
    <source>
        <dbReference type="ARBA" id="ARBA00023002"/>
    </source>
</evidence>
<sequence>MGGAARSARKSRQQAQAARSVAQARGTAGGDPKKVAIVVVAVVVLAALVIGGVIWINSSKNSTEGTAIQPGASPTLAAGVVEKLDGVVVSVGKPGAPKTIDLYADFLCPYCGQLQKDYGPKMEQAINNGQLTVRYHMVTLLNQNSSPPGYSLESANAALAAAGSQKFTAFHDALFKNQPEEGQRGYDKGQLIKLGQDLGITDPKFAQAVNAGTYDAQLQTAFQQAENDPNLAQDFPNGAHGFGTPTIAVNGKAISTSGDWLTGVLNGTAS</sequence>
<evidence type="ECO:0000256" key="6">
    <source>
        <dbReference type="SAM" id="MobiDB-lite"/>
    </source>
</evidence>
<feature type="domain" description="Thioredoxin-like fold" evidence="8">
    <location>
        <begin position="90"/>
        <end position="257"/>
    </location>
</feature>
<keyword evidence="7" id="KW-0812">Transmembrane</keyword>
<dbReference type="STRING" id="394193.SAMN04489732_111219"/>
<name>A0A1H8Y6A2_9PSEU</name>
<keyword evidence="10" id="KW-1185">Reference proteome</keyword>
<keyword evidence="4" id="KW-1015">Disulfide bond</keyword>
<dbReference type="PANTHER" id="PTHR13887">
    <property type="entry name" value="GLUTATHIONE S-TRANSFERASE KAPPA"/>
    <property type="match status" value="1"/>
</dbReference>
<reference evidence="9 10" key="1">
    <citation type="submission" date="2016-10" db="EMBL/GenBank/DDBJ databases">
        <authorList>
            <person name="de Groot N.N."/>
        </authorList>
    </citation>
    <scope>NUCLEOTIDE SEQUENCE [LARGE SCALE GENOMIC DNA]</scope>
    <source>
        <strain evidence="9 10">DSM 44993</strain>
    </source>
</reference>
<dbReference type="InterPro" id="IPR012336">
    <property type="entry name" value="Thioredoxin-like_fold"/>
</dbReference>
<keyword evidence="7" id="KW-0472">Membrane</keyword>
<dbReference type="GO" id="GO:0016491">
    <property type="term" value="F:oxidoreductase activity"/>
    <property type="evidence" value="ECO:0007669"/>
    <property type="project" value="UniProtKB-KW"/>
</dbReference>
<evidence type="ECO:0000259" key="8">
    <source>
        <dbReference type="Pfam" id="PF13462"/>
    </source>
</evidence>
<dbReference type="SUPFAM" id="SSF52833">
    <property type="entry name" value="Thioredoxin-like"/>
    <property type="match status" value="1"/>
</dbReference>
<comment type="similarity">
    <text evidence="1">Belongs to the thioredoxin family. DsbA subfamily.</text>
</comment>
<proteinExistence type="inferred from homology"/>
<evidence type="ECO:0000256" key="2">
    <source>
        <dbReference type="ARBA" id="ARBA00022729"/>
    </source>
</evidence>
<keyword evidence="3" id="KW-0560">Oxidoreductase</keyword>
<protein>
    <submittedName>
        <fullName evidence="9">Protein-disulfide isomerase</fullName>
    </submittedName>
</protein>
<evidence type="ECO:0000256" key="4">
    <source>
        <dbReference type="ARBA" id="ARBA00023157"/>
    </source>
</evidence>
<keyword evidence="7" id="KW-1133">Transmembrane helix</keyword>
<keyword evidence="2" id="KW-0732">Signal</keyword>
<dbReference type="OrthoDB" id="117402at2"/>
<dbReference type="GO" id="GO:0016853">
    <property type="term" value="F:isomerase activity"/>
    <property type="evidence" value="ECO:0007669"/>
    <property type="project" value="UniProtKB-KW"/>
</dbReference>
<feature type="transmembrane region" description="Helical" evidence="7">
    <location>
        <begin position="35"/>
        <end position="56"/>
    </location>
</feature>
<dbReference type="PANTHER" id="PTHR13887:SF14">
    <property type="entry name" value="DISULFIDE BOND FORMATION PROTEIN D"/>
    <property type="match status" value="1"/>
</dbReference>
<evidence type="ECO:0000313" key="10">
    <source>
        <dbReference type="Proteomes" id="UP000198582"/>
    </source>
</evidence>
<evidence type="ECO:0000313" key="9">
    <source>
        <dbReference type="EMBL" id="SEP47820.1"/>
    </source>
</evidence>
<dbReference type="EMBL" id="FOEF01000011">
    <property type="protein sequence ID" value="SEP47820.1"/>
    <property type="molecule type" value="Genomic_DNA"/>
</dbReference>
<evidence type="ECO:0000256" key="7">
    <source>
        <dbReference type="SAM" id="Phobius"/>
    </source>
</evidence>
<accession>A0A1H8Y6A2</accession>
<dbReference type="Pfam" id="PF13462">
    <property type="entry name" value="Thioredoxin_4"/>
    <property type="match status" value="1"/>
</dbReference>
<evidence type="ECO:0000256" key="1">
    <source>
        <dbReference type="ARBA" id="ARBA00005791"/>
    </source>
</evidence>
<dbReference type="Gene3D" id="3.40.30.10">
    <property type="entry name" value="Glutaredoxin"/>
    <property type="match status" value="1"/>
</dbReference>